<sequence length="702" mass="75745">MSKRTSDSKVKAPLSALAARRLRQQQLAAKADVSDTPTDTDGASPAITPTGGGTPANGHVDRPRPRATSTAPSTKETSETAAVLSADARSDAIPRQVSSFTQTEDNYVYVPETGGTIVSLRQGESLVVQGEYRITVISGAVAICGAVLEASGSLDVIAPSSQALPVIECAPKSKKRRVGNRNGGSEFDVVFSMWSIHSGLGDVGRICPRFDRIWKPPRLTTTAVTKGSSTSSFAAILESLQPPATLAIPPSWQTTIANLCSPKRSRPQSIFIVGGKSAGKSTFSRCLTNAIATLQPTPRAVAYLDLDPGQPSFTPPCMLSLHKITSAIVAPSFAGACGAELVRQHHIGYASPREDPKYYLQCAADLMRACRTMAAERAEEGEEITLIINTCGWIKGMGRELLRELVQLCEPTDAVGLGDLEGVFTDILPEGFGSGNGTKRHLPEAAAAGGGQPFTPADLRMLQTVAYFHRTVHKPADGEVGKNTPGFSFEKHLTMVPPLLAAYRGPGRVIHGMTVLDVDVPPELLFAAVNATVVAVNLVQADNKGHPVLRYLEDEYDGKNESEYDHRNTKAAPYIRSDQFDGTSGLIPVEGTITAGLAIVRGTDEEKGVMQLLTPVGEDELNAWIEKGYLIVLCRGRDEMPVWLMWSWRGPEQREKRQHQKGMGGKQRMPYLDFVVGGEVTGKGAKEWKVRRNIMRRGQQRR</sequence>
<dbReference type="GO" id="GO:0000448">
    <property type="term" value="P:cleavage in ITS2 between 5.8S rRNA and LSU-rRNA of tricistronic rRNA transcript (SSU-rRNA, 5.8S rRNA, LSU-rRNA)"/>
    <property type="evidence" value="ECO:0007669"/>
    <property type="project" value="TreeGrafter"/>
</dbReference>
<dbReference type="GO" id="GO:0005634">
    <property type="term" value="C:nucleus"/>
    <property type="evidence" value="ECO:0007669"/>
    <property type="project" value="TreeGrafter"/>
</dbReference>
<evidence type="ECO:0000313" key="12">
    <source>
        <dbReference type="Proteomes" id="UP000024837"/>
    </source>
</evidence>
<feature type="region of interest" description="Disordered" evidence="9">
    <location>
        <begin position="1"/>
        <end position="88"/>
    </location>
</feature>
<dbReference type="InterPro" id="IPR032319">
    <property type="entry name" value="CLP1_P"/>
</dbReference>
<reference evidence="11 12" key="1">
    <citation type="submission" date="2013-05" db="EMBL/GenBank/DDBJ databases">
        <title>Drechslerella stenobrocha genome reveals carnivorous origination and mechanical trapping mechanism of predatory fungi.</title>
        <authorList>
            <person name="Liu X."/>
            <person name="Zhang W."/>
            <person name="Liu K."/>
        </authorList>
    </citation>
    <scope>NUCLEOTIDE SEQUENCE [LARGE SCALE GENOMIC DNA]</scope>
    <source>
        <strain evidence="11 12">248</strain>
    </source>
</reference>
<dbReference type="HOGENOM" id="CLU_010345_1_1_1"/>
<dbReference type="PANTHER" id="PTHR12755">
    <property type="entry name" value="CLEAVAGE/POLYADENYLATION FACTOR IA SUBUNIT CLP1P"/>
    <property type="match status" value="1"/>
</dbReference>
<dbReference type="GO" id="GO:0051731">
    <property type="term" value="F:polynucleotide 5'-hydroxyl-kinase activity"/>
    <property type="evidence" value="ECO:0007669"/>
    <property type="project" value="InterPro"/>
</dbReference>
<protein>
    <recommendedName>
        <fullName evidence="4">Polynucleotide 5'-hydroxyl-kinase GRC3</fullName>
    </recommendedName>
    <alternativeName>
        <fullName evidence="3">Polynucleotide 5'-hydroxyl-kinase grc3</fullName>
    </alternativeName>
</protein>
<dbReference type="OrthoDB" id="4054781at2759"/>
<evidence type="ECO:0000259" key="10">
    <source>
        <dbReference type="Pfam" id="PF16575"/>
    </source>
</evidence>
<dbReference type="EMBL" id="KI966401">
    <property type="protein sequence ID" value="EWC48231.1"/>
    <property type="molecule type" value="Genomic_DNA"/>
</dbReference>
<name>W7HVL9_9PEZI</name>
<evidence type="ECO:0000256" key="6">
    <source>
        <dbReference type="ARBA" id="ARBA00022741"/>
    </source>
</evidence>
<dbReference type="Pfam" id="PF16575">
    <property type="entry name" value="CLP1_P"/>
    <property type="match status" value="1"/>
</dbReference>
<comment type="similarity">
    <text evidence="2">Belongs to the Clp1 family. NOL9/GRC3 subfamily.</text>
</comment>
<dbReference type="PANTHER" id="PTHR12755:SF3">
    <property type="entry name" value="POLYNUCLEOTIDE 5'-HYDROXYL-KINASE NOL9"/>
    <property type="match status" value="1"/>
</dbReference>
<proteinExistence type="inferred from homology"/>
<dbReference type="AlphaFoldDB" id="W7HVL9"/>
<dbReference type="Proteomes" id="UP000024837">
    <property type="component" value="Unassembled WGS sequence"/>
</dbReference>
<keyword evidence="5" id="KW-0808">Transferase</keyword>
<dbReference type="InterPro" id="IPR027417">
    <property type="entry name" value="P-loop_NTPase"/>
</dbReference>
<organism evidence="11 12">
    <name type="scientific">Drechslerella stenobrocha 248</name>
    <dbReference type="NCBI Taxonomy" id="1043628"/>
    <lineage>
        <taxon>Eukaryota</taxon>
        <taxon>Fungi</taxon>
        <taxon>Dikarya</taxon>
        <taxon>Ascomycota</taxon>
        <taxon>Pezizomycotina</taxon>
        <taxon>Orbiliomycetes</taxon>
        <taxon>Orbiliales</taxon>
        <taxon>Orbiliaceae</taxon>
        <taxon>Drechslerella</taxon>
    </lineage>
</organism>
<feature type="domain" description="Clp1 P-loop" evidence="10">
    <location>
        <begin position="274"/>
        <end position="469"/>
    </location>
</feature>
<keyword evidence="6" id="KW-0547">Nucleotide-binding</keyword>
<evidence type="ECO:0000256" key="4">
    <source>
        <dbReference type="ARBA" id="ARBA00019824"/>
    </source>
</evidence>
<evidence type="ECO:0000256" key="1">
    <source>
        <dbReference type="ARBA" id="ARBA00003798"/>
    </source>
</evidence>
<dbReference type="Gene3D" id="3.40.50.300">
    <property type="entry name" value="P-loop containing nucleotide triphosphate hydrolases"/>
    <property type="match status" value="1"/>
</dbReference>
<evidence type="ECO:0000313" key="11">
    <source>
        <dbReference type="EMBL" id="EWC48231.1"/>
    </source>
</evidence>
<evidence type="ECO:0000256" key="5">
    <source>
        <dbReference type="ARBA" id="ARBA00022679"/>
    </source>
</evidence>
<dbReference type="GO" id="GO:0005524">
    <property type="term" value="F:ATP binding"/>
    <property type="evidence" value="ECO:0007669"/>
    <property type="project" value="UniProtKB-KW"/>
</dbReference>
<gene>
    <name evidence="11" type="ORF">DRE_02335</name>
</gene>
<comment type="function">
    <text evidence="1">Polynucleotide 5'-kinase involved in rRNA processing.</text>
</comment>
<evidence type="ECO:0000256" key="7">
    <source>
        <dbReference type="ARBA" id="ARBA00022777"/>
    </source>
</evidence>
<evidence type="ECO:0000256" key="2">
    <source>
        <dbReference type="ARBA" id="ARBA00011003"/>
    </source>
</evidence>
<evidence type="ECO:0000256" key="9">
    <source>
        <dbReference type="SAM" id="MobiDB-lite"/>
    </source>
</evidence>
<feature type="compositionally biased region" description="Low complexity" evidence="9">
    <location>
        <begin position="16"/>
        <end position="29"/>
    </location>
</feature>
<accession>W7HVL9</accession>
<feature type="compositionally biased region" description="Basic and acidic residues" evidence="9">
    <location>
        <begin position="1"/>
        <end position="10"/>
    </location>
</feature>
<keyword evidence="12" id="KW-1185">Reference proteome</keyword>
<keyword evidence="7" id="KW-0418">Kinase</keyword>
<evidence type="ECO:0000256" key="8">
    <source>
        <dbReference type="ARBA" id="ARBA00022840"/>
    </source>
</evidence>
<evidence type="ECO:0000256" key="3">
    <source>
        <dbReference type="ARBA" id="ARBA00018706"/>
    </source>
</evidence>
<dbReference type="InterPro" id="IPR045116">
    <property type="entry name" value="Clp1/Grc3"/>
</dbReference>
<keyword evidence="8" id="KW-0067">ATP-binding</keyword>